<reference evidence="3 4" key="1">
    <citation type="submission" date="2019-07" db="EMBL/GenBank/DDBJ databases">
        <title>Annotation for the trematode Paragonimus westermani.</title>
        <authorList>
            <person name="Choi Y.-J."/>
        </authorList>
    </citation>
    <scope>NUCLEOTIDE SEQUENCE [LARGE SCALE GENOMIC DNA]</scope>
    <source>
        <strain evidence="3">180907_Pwestermani</strain>
    </source>
</reference>
<feature type="region of interest" description="Disordered" evidence="1">
    <location>
        <begin position="218"/>
        <end position="238"/>
    </location>
</feature>
<gene>
    <name evidence="3" type="ORF">P879_10045</name>
</gene>
<keyword evidence="2" id="KW-1133">Transmembrane helix</keyword>
<dbReference type="AlphaFoldDB" id="A0A8T0DMN2"/>
<feature type="region of interest" description="Disordered" evidence="1">
    <location>
        <begin position="128"/>
        <end position="149"/>
    </location>
</feature>
<evidence type="ECO:0000256" key="2">
    <source>
        <dbReference type="SAM" id="Phobius"/>
    </source>
</evidence>
<keyword evidence="4" id="KW-1185">Reference proteome</keyword>
<keyword evidence="2" id="KW-0472">Membrane</keyword>
<feature type="compositionally biased region" description="Polar residues" evidence="1">
    <location>
        <begin position="222"/>
        <end position="232"/>
    </location>
</feature>
<dbReference type="EMBL" id="JTDF01002714">
    <property type="protein sequence ID" value="KAF8568522.1"/>
    <property type="molecule type" value="Genomic_DNA"/>
</dbReference>
<organism evidence="3 4">
    <name type="scientific">Paragonimus westermani</name>
    <dbReference type="NCBI Taxonomy" id="34504"/>
    <lineage>
        <taxon>Eukaryota</taxon>
        <taxon>Metazoa</taxon>
        <taxon>Spiralia</taxon>
        <taxon>Lophotrochozoa</taxon>
        <taxon>Platyhelminthes</taxon>
        <taxon>Trematoda</taxon>
        <taxon>Digenea</taxon>
        <taxon>Plagiorchiida</taxon>
        <taxon>Troglotremata</taxon>
        <taxon>Troglotrematidae</taxon>
        <taxon>Paragonimus</taxon>
    </lineage>
</organism>
<evidence type="ECO:0000313" key="4">
    <source>
        <dbReference type="Proteomes" id="UP000699462"/>
    </source>
</evidence>
<feature type="transmembrane region" description="Helical" evidence="2">
    <location>
        <begin position="25"/>
        <end position="45"/>
    </location>
</feature>
<sequence>MDTDGGIMLQLVTLRVDRKEVWPRYLVFALTIPSIRVFTITLTVMDPFFQLSPPVTLRIATFLQPVVQMGLTTSQMVRAPSFQVFSLPLFTYTGAVSLIQKHNIQVVGYIDESMIVYTVQPWSPDSFGISSEPDEPKTRTKPQPHGSLRLDGERINRLVFGPPHIAVMRVSYVHTGGYEPSIERIPLSVRVPSLSNQLRTFRVKREWGSRYLDRSEGKYGNLPNNTTTNVQPRTGRKRGRRRLRIAQPTLPELQLEISIRIVRLYNRVSSM</sequence>
<evidence type="ECO:0000256" key="1">
    <source>
        <dbReference type="SAM" id="MobiDB-lite"/>
    </source>
</evidence>
<accession>A0A8T0DMN2</accession>
<evidence type="ECO:0000313" key="3">
    <source>
        <dbReference type="EMBL" id="KAF8568522.1"/>
    </source>
</evidence>
<keyword evidence="2" id="KW-0812">Transmembrane</keyword>
<comment type="caution">
    <text evidence="3">The sequence shown here is derived from an EMBL/GenBank/DDBJ whole genome shotgun (WGS) entry which is preliminary data.</text>
</comment>
<protein>
    <submittedName>
        <fullName evidence="3">Uncharacterized protein</fullName>
    </submittedName>
</protein>
<dbReference type="Proteomes" id="UP000699462">
    <property type="component" value="Unassembled WGS sequence"/>
</dbReference>
<name>A0A8T0DMN2_9TREM</name>
<proteinExistence type="predicted"/>